<keyword evidence="5 7" id="KW-0067">ATP-binding</keyword>
<dbReference type="InterPro" id="IPR050319">
    <property type="entry name" value="ABC_transp_ATP-bind"/>
</dbReference>
<dbReference type="PROSITE" id="PS00211">
    <property type="entry name" value="ABC_TRANSPORTER_1"/>
    <property type="match status" value="1"/>
</dbReference>
<evidence type="ECO:0000313" key="8">
    <source>
        <dbReference type="Proteomes" id="UP000199317"/>
    </source>
</evidence>
<dbReference type="GO" id="GO:0005524">
    <property type="term" value="F:ATP binding"/>
    <property type="evidence" value="ECO:0007669"/>
    <property type="project" value="UniProtKB-KW"/>
</dbReference>
<dbReference type="SUPFAM" id="SSF52540">
    <property type="entry name" value="P-loop containing nucleoside triphosphate hydrolases"/>
    <property type="match status" value="1"/>
</dbReference>
<dbReference type="InterPro" id="IPR017871">
    <property type="entry name" value="ABC_transporter-like_CS"/>
</dbReference>
<accession>A0A1H0LCK0</accession>
<organism evidence="7 8">
    <name type="scientific">Paracidovorax cattleyae</name>
    <dbReference type="NCBI Taxonomy" id="80868"/>
    <lineage>
        <taxon>Bacteria</taxon>
        <taxon>Pseudomonadati</taxon>
        <taxon>Pseudomonadota</taxon>
        <taxon>Betaproteobacteria</taxon>
        <taxon>Burkholderiales</taxon>
        <taxon>Comamonadaceae</taxon>
        <taxon>Paracidovorax</taxon>
    </lineage>
</organism>
<keyword evidence="8" id="KW-1185">Reference proteome</keyword>
<dbReference type="SMART" id="SM00382">
    <property type="entry name" value="AAA"/>
    <property type="match status" value="1"/>
</dbReference>
<dbReference type="OrthoDB" id="9802772at2"/>
<evidence type="ECO:0000313" key="7">
    <source>
        <dbReference type="EMBL" id="SDO65964.1"/>
    </source>
</evidence>
<feature type="domain" description="ABC transporter" evidence="6">
    <location>
        <begin position="28"/>
        <end position="272"/>
    </location>
</feature>
<gene>
    <name evidence="7" type="ORF">SAMN04489708_102145</name>
</gene>
<dbReference type="InterPro" id="IPR003593">
    <property type="entry name" value="AAA+_ATPase"/>
</dbReference>
<dbReference type="AlphaFoldDB" id="A0A1H0LCK0"/>
<evidence type="ECO:0000256" key="5">
    <source>
        <dbReference type="ARBA" id="ARBA00022840"/>
    </source>
</evidence>
<dbReference type="Gene3D" id="3.40.50.300">
    <property type="entry name" value="P-loop containing nucleotide triphosphate hydrolases"/>
    <property type="match status" value="1"/>
</dbReference>
<dbReference type="RefSeq" id="WP_092832072.1">
    <property type="nucleotide sequence ID" value="NZ_CP028290.1"/>
</dbReference>
<comment type="similarity">
    <text evidence="1">Belongs to the ABC transporter superfamily.</text>
</comment>
<sequence length="289" mass="31456">MNRQDAPDLAVADAAVLPAPLLDVSGLVRDYPLPRERLWAPPPRFRALDGVDFTLAPGRSLGVVGESGSGKSTLARLVMALDAPTAGQVRLRGRDLHALDAAELRAARRDVQMVFQDPYGSLDPRMTVERIVAEPLAALEGVPRPQQRERVAEVLAQVGLRPSDAGKYPHEFSGGQRQRIAIARAIVTRPALVVADEPVSALDVSVQAQVLNLLQDLQEQAGLSLLLISHDLAVVRHLCEEVVVLREGRIVERGSPEVLFRSPVHPYTRELVAAVPRVLPVHGRETLYS</sequence>
<evidence type="ECO:0000259" key="6">
    <source>
        <dbReference type="PROSITE" id="PS50893"/>
    </source>
</evidence>
<dbReference type="Pfam" id="PF00005">
    <property type="entry name" value="ABC_tran"/>
    <property type="match status" value="1"/>
</dbReference>
<dbReference type="PANTHER" id="PTHR43776:SF7">
    <property type="entry name" value="D,D-DIPEPTIDE TRANSPORT ATP-BINDING PROTEIN DDPF-RELATED"/>
    <property type="match status" value="1"/>
</dbReference>
<dbReference type="Proteomes" id="UP000199317">
    <property type="component" value="Unassembled WGS sequence"/>
</dbReference>
<dbReference type="PROSITE" id="PS50893">
    <property type="entry name" value="ABC_TRANSPORTER_2"/>
    <property type="match status" value="1"/>
</dbReference>
<keyword evidence="4" id="KW-0547">Nucleotide-binding</keyword>
<evidence type="ECO:0000256" key="4">
    <source>
        <dbReference type="ARBA" id="ARBA00022741"/>
    </source>
</evidence>
<keyword evidence="3" id="KW-0472">Membrane</keyword>
<keyword evidence="2" id="KW-0813">Transport</keyword>
<evidence type="ECO:0000256" key="2">
    <source>
        <dbReference type="ARBA" id="ARBA00022448"/>
    </source>
</evidence>
<dbReference type="PANTHER" id="PTHR43776">
    <property type="entry name" value="TRANSPORT ATP-BINDING PROTEIN"/>
    <property type="match status" value="1"/>
</dbReference>
<dbReference type="CDD" id="cd03257">
    <property type="entry name" value="ABC_NikE_OppD_transporters"/>
    <property type="match status" value="1"/>
</dbReference>
<dbReference type="FunFam" id="3.40.50.300:FF:000016">
    <property type="entry name" value="Oligopeptide ABC transporter ATP-binding component"/>
    <property type="match status" value="1"/>
</dbReference>
<name>A0A1H0LCK0_9BURK</name>
<dbReference type="GO" id="GO:0055085">
    <property type="term" value="P:transmembrane transport"/>
    <property type="evidence" value="ECO:0007669"/>
    <property type="project" value="UniProtKB-ARBA"/>
</dbReference>
<proteinExistence type="inferred from homology"/>
<dbReference type="InterPro" id="IPR003439">
    <property type="entry name" value="ABC_transporter-like_ATP-bd"/>
</dbReference>
<dbReference type="EMBL" id="FNJL01000002">
    <property type="protein sequence ID" value="SDO65964.1"/>
    <property type="molecule type" value="Genomic_DNA"/>
</dbReference>
<evidence type="ECO:0000256" key="3">
    <source>
        <dbReference type="ARBA" id="ARBA00022475"/>
    </source>
</evidence>
<dbReference type="GO" id="GO:0016887">
    <property type="term" value="F:ATP hydrolysis activity"/>
    <property type="evidence" value="ECO:0007669"/>
    <property type="project" value="InterPro"/>
</dbReference>
<protein>
    <submittedName>
        <fullName evidence="7">Peptide/nickel transport system ATP-binding protein</fullName>
    </submittedName>
</protein>
<evidence type="ECO:0000256" key="1">
    <source>
        <dbReference type="ARBA" id="ARBA00005417"/>
    </source>
</evidence>
<dbReference type="InterPro" id="IPR027417">
    <property type="entry name" value="P-loop_NTPase"/>
</dbReference>
<reference evidence="8" key="1">
    <citation type="submission" date="2016-10" db="EMBL/GenBank/DDBJ databases">
        <authorList>
            <person name="Varghese N."/>
            <person name="Submissions S."/>
        </authorList>
    </citation>
    <scope>NUCLEOTIDE SEQUENCE [LARGE SCALE GENOMIC DNA]</scope>
    <source>
        <strain evidence="8">DSM 17101</strain>
    </source>
</reference>
<keyword evidence="3" id="KW-1003">Cell membrane</keyword>